<proteinExistence type="predicted"/>
<dbReference type="AlphaFoldDB" id="A0AA40EHR1"/>
<feature type="compositionally biased region" description="Polar residues" evidence="1">
    <location>
        <begin position="22"/>
        <end position="31"/>
    </location>
</feature>
<evidence type="ECO:0000256" key="1">
    <source>
        <dbReference type="SAM" id="MobiDB-lite"/>
    </source>
</evidence>
<sequence>MRARQRRRPFDEEFQIKAAKTQARTPKQTTIDDLMNAGTPKKTAIDEDRRRSPSSLRGKPQPFPSKCR</sequence>
<gene>
    <name evidence="2" type="ORF">B0T18DRAFT_422516</name>
</gene>
<protein>
    <submittedName>
        <fullName evidence="2">Uncharacterized protein</fullName>
    </submittedName>
</protein>
<evidence type="ECO:0000313" key="2">
    <source>
        <dbReference type="EMBL" id="KAK0738651.1"/>
    </source>
</evidence>
<comment type="caution">
    <text evidence="2">The sequence shown here is derived from an EMBL/GenBank/DDBJ whole genome shotgun (WGS) entry which is preliminary data.</text>
</comment>
<feature type="region of interest" description="Disordered" evidence="1">
    <location>
        <begin position="1"/>
        <end position="68"/>
    </location>
</feature>
<dbReference type="EMBL" id="JAUKUD010000007">
    <property type="protein sequence ID" value="KAK0738651.1"/>
    <property type="molecule type" value="Genomic_DNA"/>
</dbReference>
<organism evidence="2 3">
    <name type="scientific">Schizothecium vesticola</name>
    <dbReference type="NCBI Taxonomy" id="314040"/>
    <lineage>
        <taxon>Eukaryota</taxon>
        <taxon>Fungi</taxon>
        <taxon>Dikarya</taxon>
        <taxon>Ascomycota</taxon>
        <taxon>Pezizomycotina</taxon>
        <taxon>Sordariomycetes</taxon>
        <taxon>Sordariomycetidae</taxon>
        <taxon>Sordariales</taxon>
        <taxon>Schizotheciaceae</taxon>
        <taxon>Schizothecium</taxon>
    </lineage>
</organism>
<keyword evidence="3" id="KW-1185">Reference proteome</keyword>
<dbReference type="Proteomes" id="UP001172155">
    <property type="component" value="Unassembled WGS sequence"/>
</dbReference>
<name>A0AA40EHR1_9PEZI</name>
<evidence type="ECO:0000313" key="3">
    <source>
        <dbReference type="Proteomes" id="UP001172155"/>
    </source>
</evidence>
<accession>A0AA40EHR1</accession>
<reference evidence="2" key="1">
    <citation type="submission" date="2023-06" db="EMBL/GenBank/DDBJ databases">
        <title>Genome-scale phylogeny and comparative genomics of the fungal order Sordariales.</title>
        <authorList>
            <consortium name="Lawrence Berkeley National Laboratory"/>
            <person name="Hensen N."/>
            <person name="Bonometti L."/>
            <person name="Westerberg I."/>
            <person name="Brannstrom I.O."/>
            <person name="Guillou S."/>
            <person name="Cros-Aarteil S."/>
            <person name="Calhoun S."/>
            <person name="Haridas S."/>
            <person name="Kuo A."/>
            <person name="Mondo S."/>
            <person name="Pangilinan J."/>
            <person name="Riley R."/>
            <person name="LaButti K."/>
            <person name="Andreopoulos B."/>
            <person name="Lipzen A."/>
            <person name="Chen C."/>
            <person name="Yanf M."/>
            <person name="Daum C."/>
            <person name="Ng V."/>
            <person name="Clum A."/>
            <person name="Steindorff A."/>
            <person name="Ohm R."/>
            <person name="Martin F."/>
            <person name="Silar P."/>
            <person name="Natvig D."/>
            <person name="Lalanne C."/>
            <person name="Gautier V."/>
            <person name="Ament-velasquez S.L."/>
            <person name="Kruys A."/>
            <person name="Hutchinson M.I."/>
            <person name="Powell A.J."/>
            <person name="Barry K."/>
            <person name="Miller A.N."/>
            <person name="Grigoriev I.V."/>
            <person name="Debuchy R."/>
            <person name="Gladieux P."/>
            <person name="Thoren M.H."/>
            <person name="Johannesson H."/>
        </authorList>
    </citation>
    <scope>NUCLEOTIDE SEQUENCE</scope>
    <source>
        <strain evidence="2">SMH3187-1</strain>
    </source>
</reference>